<sequence>MGGQRTGDADSLFLSAGKLRRKGFGFVAQANKVEQLGNAFLASFTWRAGDFQRHGNVVFHAAGVNQVEMLEHHAGALAVLAKLALIKGGDVPVIHDNAARGGPLQQVETANKRTFPGAAAAQNAVNRAIRDHKVNVIQRRLAFSGVHFAQPLKGDHDLVSTGITEPLYCLRMNSAT</sequence>
<dbReference type="AlphaFoldDB" id="A0A2X3IGW3"/>
<evidence type="ECO:0000313" key="2">
    <source>
        <dbReference type="Proteomes" id="UP000251197"/>
    </source>
</evidence>
<dbReference type="EMBL" id="UAVU01000008">
    <property type="protein sequence ID" value="SQC91692.1"/>
    <property type="molecule type" value="Genomic_DNA"/>
</dbReference>
<protein>
    <submittedName>
        <fullName evidence="1">Uncharacterized protein</fullName>
    </submittedName>
</protein>
<dbReference type="Proteomes" id="UP000251197">
    <property type="component" value="Unassembled WGS sequence"/>
</dbReference>
<name>A0A2X3IGW3_9ENTR</name>
<proteinExistence type="predicted"/>
<accession>A0A2X3IGW3</accession>
<organism evidence="1 2">
    <name type="scientific">Cedecea neteri</name>
    <dbReference type="NCBI Taxonomy" id="158822"/>
    <lineage>
        <taxon>Bacteria</taxon>
        <taxon>Pseudomonadati</taxon>
        <taxon>Pseudomonadota</taxon>
        <taxon>Gammaproteobacteria</taxon>
        <taxon>Enterobacterales</taxon>
        <taxon>Enterobacteriaceae</taxon>
        <taxon>Cedecea</taxon>
    </lineage>
</organism>
<dbReference type="AntiFam" id="ANF00095">
    <property type="entry name" value="Shadow ORF (opposite ABC transporters)"/>
</dbReference>
<evidence type="ECO:0000313" key="1">
    <source>
        <dbReference type="EMBL" id="SQC91692.1"/>
    </source>
</evidence>
<reference evidence="1 2" key="1">
    <citation type="submission" date="2018-06" db="EMBL/GenBank/DDBJ databases">
        <authorList>
            <consortium name="Pathogen Informatics"/>
            <person name="Doyle S."/>
        </authorList>
    </citation>
    <scope>NUCLEOTIDE SEQUENCE [LARGE SCALE GENOMIC DNA]</scope>
    <source>
        <strain evidence="1 2">NCTC12120</strain>
    </source>
</reference>
<gene>
    <name evidence="1" type="ORF">NCTC12120_04864</name>
</gene>